<dbReference type="SUPFAM" id="SSF55681">
    <property type="entry name" value="Class II aaRS and biotin synthetases"/>
    <property type="match status" value="1"/>
</dbReference>
<dbReference type="InterPro" id="IPR018149">
    <property type="entry name" value="Lys-tRNA-synth_II_C"/>
</dbReference>
<keyword evidence="2" id="KW-0547">Nucleotide-binding</keyword>
<dbReference type="Gene3D" id="3.30.930.10">
    <property type="entry name" value="Bira Bifunctional Protein, Domain 2"/>
    <property type="match status" value="1"/>
</dbReference>
<dbReference type="PRINTS" id="PR00982">
    <property type="entry name" value="TRNASYNTHLYS"/>
</dbReference>
<dbReference type="EMBL" id="JABMOJ010000220">
    <property type="protein sequence ID" value="NQV64896.1"/>
    <property type="molecule type" value="Genomic_DNA"/>
</dbReference>
<comment type="caution">
    <text evidence="5">The sequence shown here is derived from an EMBL/GenBank/DDBJ whole genome shotgun (WGS) entry which is preliminary data.</text>
</comment>
<feature type="domain" description="Aminoacyl-transfer RNA synthetases class-II family profile" evidence="4">
    <location>
        <begin position="15"/>
        <end position="313"/>
    </location>
</feature>
<proteinExistence type="predicted"/>
<dbReference type="Pfam" id="PF00152">
    <property type="entry name" value="tRNA-synt_2"/>
    <property type="match status" value="1"/>
</dbReference>
<organism evidence="5 6">
    <name type="scientific">SAR86 cluster bacterium</name>
    <dbReference type="NCBI Taxonomy" id="2030880"/>
    <lineage>
        <taxon>Bacteria</taxon>
        <taxon>Pseudomonadati</taxon>
        <taxon>Pseudomonadota</taxon>
        <taxon>Gammaproteobacteria</taxon>
        <taxon>SAR86 cluster</taxon>
    </lineage>
</organism>
<dbReference type="AlphaFoldDB" id="A0A972VWQ2"/>
<evidence type="ECO:0000256" key="1">
    <source>
        <dbReference type="ARBA" id="ARBA00022598"/>
    </source>
</evidence>
<keyword evidence="1" id="KW-0436">Ligase</keyword>
<evidence type="ECO:0000313" key="6">
    <source>
        <dbReference type="Proteomes" id="UP000754644"/>
    </source>
</evidence>
<dbReference type="InterPro" id="IPR045864">
    <property type="entry name" value="aa-tRNA-synth_II/BPL/LPL"/>
</dbReference>
<dbReference type="GO" id="GO:0004824">
    <property type="term" value="F:lysine-tRNA ligase activity"/>
    <property type="evidence" value="ECO:0007669"/>
    <property type="project" value="InterPro"/>
</dbReference>
<dbReference type="GO" id="GO:0000049">
    <property type="term" value="F:tRNA binding"/>
    <property type="evidence" value="ECO:0007669"/>
    <property type="project" value="TreeGrafter"/>
</dbReference>
<evidence type="ECO:0000256" key="3">
    <source>
        <dbReference type="ARBA" id="ARBA00022840"/>
    </source>
</evidence>
<dbReference type="Proteomes" id="UP000754644">
    <property type="component" value="Unassembled WGS sequence"/>
</dbReference>
<accession>A0A972VWQ2</accession>
<name>A0A972VWQ2_9GAMM</name>
<dbReference type="NCBIfam" id="TIGR00462">
    <property type="entry name" value="genX"/>
    <property type="match status" value="1"/>
</dbReference>
<dbReference type="InterPro" id="IPR004364">
    <property type="entry name" value="Aa-tRNA-synt_II"/>
</dbReference>
<dbReference type="NCBIfam" id="NF006828">
    <property type="entry name" value="PRK09350.1"/>
    <property type="match status" value="1"/>
</dbReference>
<keyword evidence="3" id="KW-0067">ATP-binding</keyword>
<dbReference type="GO" id="GO:0005524">
    <property type="term" value="F:ATP binding"/>
    <property type="evidence" value="ECO:0007669"/>
    <property type="project" value="UniProtKB-KW"/>
</dbReference>
<evidence type="ECO:0000313" key="5">
    <source>
        <dbReference type="EMBL" id="NQV64896.1"/>
    </source>
</evidence>
<dbReference type="PANTHER" id="PTHR42918:SF6">
    <property type="entry name" value="ELONGATION FACTOR P--(R)-BETA-LYSINE LIGASE"/>
    <property type="match status" value="1"/>
</dbReference>
<gene>
    <name evidence="5" type="primary">genX</name>
    <name evidence="5" type="ORF">HQ497_05970</name>
</gene>
<protein>
    <submittedName>
        <fullName evidence="5">EF-P lysine aminoacylase GenX</fullName>
    </submittedName>
</protein>
<sequence length="323" mass="35471">MDWQASTGKLALQQRSRLLTLVRNFFLRRQVLEVSTPVLGAAGVSDVHLENLIVASPARDYYLQTSPEYAMKRLLASGSGPIYQLGPVFRGAEIGHRHNIEFTMLEWYRPGFTLAGLMLEVVALITAGARLFDCDIKSPVLVTYGDLFARQFGVNPHRASLAVLQGLAQAQDIAVDHITDHGDQATINDYLDTLFSAAIEPGLDDLTVVSDFPAGQAALARIYADEHNDPVAERAEIYWHGCELANGYAELVDPVALRDRLLKNNEWRATRGLHSVALDEKLLAAIAFMPASAGVAMGFDRLLMQVTGRSHIDEVISFTAARL</sequence>
<dbReference type="GO" id="GO:0005829">
    <property type="term" value="C:cytosol"/>
    <property type="evidence" value="ECO:0007669"/>
    <property type="project" value="TreeGrafter"/>
</dbReference>
<dbReference type="InterPro" id="IPR006195">
    <property type="entry name" value="aa-tRNA-synth_II"/>
</dbReference>
<evidence type="ECO:0000259" key="4">
    <source>
        <dbReference type="PROSITE" id="PS50862"/>
    </source>
</evidence>
<evidence type="ECO:0000256" key="2">
    <source>
        <dbReference type="ARBA" id="ARBA00022741"/>
    </source>
</evidence>
<dbReference type="PROSITE" id="PS50862">
    <property type="entry name" value="AA_TRNA_LIGASE_II"/>
    <property type="match status" value="1"/>
</dbReference>
<reference evidence="5" key="1">
    <citation type="submission" date="2020-05" db="EMBL/GenBank/DDBJ databases">
        <title>Sulfur intermediates as new biogeochemical hubs in an aquatic model microbial ecosystem.</title>
        <authorList>
            <person name="Vigneron A."/>
        </authorList>
    </citation>
    <scope>NUCLEOTIDE SEQUENCE</scope>
    <source>
        <strain evidence="5">Bin.250</strain>
    </source>
</reference>
<dbReference type="PANTHER" id="PTHR42918">
    <property type="entry name" value="LYSYL-TRNA SYNTHETASE"/>
    <property type="match status" value="1"/>
</dbReference>
<dbReference type="InterPro" id="IPR004525">
    <property type="entry name" value="EpmA"/>
</dbReference>
<dbReference type="GO" id="GO:0006430">
    <property type="term" value="P:lysyl-tRNA aminoacylation"/>
    <property type="evidence" value="ECO:0007669"/>
    <property type="project" value="InterPro"/>
</dbReference>